<dbReference type="STRING" id="53326.A0A016WSN9"/>
<feature type="compositionally biased region" description="Low complexity" evidence="1">
    <location>
        <begin position="146"/>
        <end position="163"/>
    </location>
</feature>
<proteinExistence type="predicted"/>
<dbReference type="OrthoDB" id="10069252at2759"/>
<comment type="caution">
    <text evidence="2">The sequence shown here is derived from an EMBL/GenBank/DDBJ whole genome shotgun (WGS) entry which is preliminary data.</text>
</comment>
<evidence type="ECO:0000313" key="3">
    <source>
        <dbReference type="Proteomes" id="UP000024635"/>
    </source>
</evidence>
<protein>
    <submittedName>
        <fullName evidence="2">Uncharacterized protein</fullName>
    </submittedName>
</protein>
<feature type="region of interest" description="Disordered" evidence="1">
    <location>
        <begin position="175"/>
        <end position="207"/>
    </location>
</feature>
<name>A0A016WSN9_9BILA</name>
<dbReference type="AlphaFoldDB" id="A0A016WSN9"/>
<keyword evidence="3" id="KW-1185">Reference proteome</keyword>
<feature type="compositionally biased region" description="Acidic residues" evidence="1">
    <location>
        <begin position="134"/>
        <end position="145"/>
    </location>
</feature>
<evidence type="ECO:0000256" key="1">
    <source>
        <dbReference type="SAM" id="MobiDB-lite"/>
    </source>
</evidence>
<gene>
    <name evidence="2" type="primary">Acey_s0525.g2925</name>
    <name evidence="2" type="ORF">Y032_0525g2925</name>
</gene>
<feature type="compositionally biased region" description="Polar residues" evidence="1">
    <location>
        <begin position="182"/>
        <end position="200"/>
    </location>
</feature>
<reference evidence="3" key="1">
    <citation type="journal article" date="2015" name="Nat. Genet.">
        <title>The genome and transcriptome of the zoonotic hookworm Ancylostoma ceylanicum identify infection-specific gene families.</title>
        <authorList>
            <person name="Schwarz E.M."/>
            <person name="Hu Y."/>
            <person name="Antoshechkin I."/>
            <person name="Miller M.M."/>
            <person name="Sternberg P.W."/>
            <person name="Aroian R.V."/>
        </authorList>
    </citation>
    <scope>NUCLEOTIDE SEQUENCE</scope>
    <source>
        <strain evidence="3">HY135</strain>
    </source>
</reference>
<organism evidence="2 3">
    <name type="scientific">Ancylostoma ceylanicum</name>
    <dbReference type="NCBI Taxonomy" id="53326"/>
    <lineage>
        <taxon>Eukaryota</taxon>
        <taxon>Metazoa</taxon>
        <taxon>Ecdysozoa</taxon>
        <taxon>Nematoda</taxon>
        <taxon>Chromadorea</taxon>
        <taxon>Rhabditida</taxon>
        <taxon>Rhabditina</taxon>
        <taxon>Rhabditomorpha</taxon>
        <taxon>Strongyloidea</taxon>
        <taxon>Ancylostomatidae</taxon>
        <taxon>Ancylostomatinae</taxon>
        <taxon>Ancylostoma</taxon>
    </lineage>
</organism>
<dbReference type="Proteomes" id="UP000024635">
    <property type="component" value="Unassembled WGS sequence"/>
</dbReference>
<evidence type="ECO:0000313" key="2">
    <source>
        <dbReference type="EMBL" id="EYC42601.1"/>
    </source>
</evidence>
<sequence>MGLHTRNSGLRMLYASRKGAMDAWRTARTAMSQSFASLIHWFSKIIGEAEAVLYASFMILELQIVDRKKFEELKQSMIDGRIYPIETTKLHRYGDRTYKTHYVSAAEDVSEAHEVDIVRIGLPKYWESGTDEAYLSDDSDEDLDYTSDSSTSTNSESDSSDLSYNEVRARIKDFDQMRRGTETSSNRVEASLNPEISKSTTTRRDPQDHQCDVRAFDFDTVWMLVAMRYW</sequence>
<feature type="region of interest" description="Disordered" evidence="1">
    <location>
        <begin position="133"/>
        <end position="163"/>
    </location>
</feature>
<dbReference type="EMBL" id="JARK01000125">
    <property type="protein sequence ID" value="EYC42601.1"/>
    <property type="molecule type" value="Genomic_DNA"/>
</dbReference>
<accession>A0A016WSN9</accession>